<evidence type="ECO:0000313" key="4">
    <source>
        <dbReference type="EMBL" id="KAL3068381.1"/>
    </source>
</evidence>
<dbReference type="PANTHER" id="PTHR12277:SF72">
    <property type="entry name" value="BAT5L PROTEIN"/>
    <property type="match status" value="1"/>
</dbReference>
<evidence type="ECO:0000256" key="1">
    <source>
        <dbReference type="SAM" id="Phobius"/>
    </source>
</evidence>
<evidence type="ECO:0008006" key="6">
    <source>
        <dbReference type="Google" id="ProtNLM"/>
    </source>
</evidence>
<accession>A0ABD2HTV1</accession>
<keyword evidence="1" id="KW-0812">Transmembrane</keyword>
<dbReference type="InterPro" id="IPR054518">
    <property type="entry name" value="ABHD16_N"/>
</dbReference>
<organism evidence="4 5">
    <name type="scientific">Heterodera trifolii</name>
    <dbReference type="NCBI Taxonomy" id="157864"/>
    <lineage>
        <taxon>Eukaryota</taxon>
        <taxon>Metazoa</taxon>
        <taxon>Ecdysozoa</taxon>
        <taxon>Nematoda</taxon>
        <taxon>Chromadorea</taxon>
        <taxon>Rhabditida</taxon>
        <taxon>Tylenchina</taxon>
        <taxon>Tylenchomorpha</taxon>
        <taxon>Tylenchoidea</taxon>
        <taxon>Heteroderidae</taxon>
        <taxon>Heteroderinae</taxon>
        <taxon>Heterodera</taxon>
    </lineage>
</organism>
<proteinExistence type="predicted"/>
<feature type="transmembrane region" description="Helical" evidence="1">
    <location>
        <begin position="63"/>
        <end position="81"/>
    </location>
</feature>
<evidence type="ECO:0000313" key="5">
    <source>
        <dbReference type="Proteomes" id="UP001620626"/>
    </source>
</evidence>
<dbReference type="Pfam" id="PF22990">
    <property type="entry name" value="ABHD16_N"/>
    <property type="match status" value="1"/>
</dbReference>
<keyword evidence="5" id="KW-1185">Reference proteome</keyword>
<evidence type="ECO:0000259" key="3">
    <source>
        <dbReference type="Pfam" id="PF22990"/>
    </source>
</evidence>
<dbReference type="InterPro" id="IPR029058">
    <property type="entry name" value="AB_hydrolase_fold"/>
</dbReference>
<evidence type="ECO:0000259" key="2">
    <source>
        <dbReference type="Pfam" id="PF00561"/>
    </source>
</evidence>
<dbReference type="Pfam" id="PF00561">
    <property type="entry name" value="Abhydrolase_1"/>
    <property type="match status" value="1"/>
</dbReference>
<reference evidence="4 5" key="1">
    <citation type="submission" date="2024-10" db="EMBL/GenBank/DDBJ databases">
        <authorList>
            <person name="Kim D."/>
        </authorList>
    </citation>
    <scope>NUCLEOTIDE SEQUENCE [LARGE SCALE GENOMIC DNA]</scope>
    <source>
        <strain evidence="4">BH-2024</strain>
    </source>
</reference>
<name>A0ABD2HTV1_9BILA</name>
<dbReference type="Gene3D" id="3.40.50.1820">
    <property type="entry name" value="alpha/beta hydrolase"/>
    <property type="match status" value="1"/>
</dbReference>
<feature type="domain" description="AB hydrolase-1" evidence="2">
    <location>
        <begin position="219"/>
        <end position="363"/>
    </location>
</feature>
<dbReference type="SUPFAM" id="SSF53474">
    <property type="entry name" value="alpha/beta-Hydrolases"/>
    <property type="match status" value="1"/>
</dbReference>
<sequence length="485" mass="54915">MQNLLHVLFGPVIYRPYQPNLLESSGNKLFSIGAGAYNTCVVLSPILVPYIAFSWTHSHHFSFFRFVLVFYAIAFSFRTIGRMTNADYVRFIKLLGSVRKSPQNVTLVDTLKNYDFQASPGRKAKWHPPRERLPDLNPPLNFLRQVIAWTAANTFGRRMLFPGSMALFNSMLNSQLVDGRRKLLTEMGGKRKVIETEDGGKVDSVFIDKRGKGEQGNILIICCEGNAGYYEMGIMSTPVNLGYSALGWNLPGFAESTGTPLPHTILNSMEAVMQFTVNHLGFQPQQIVLFGWSIGGFAATWAAANYPQVKALILDASFDDVVPLASARMPSVLEGLVRFAVRTHLDLPVAKQLQRYEGPVLLIRRWNDEIITDTFAADYATRRASNRINYLLVSLLRSRHPGLLKTKADEKCVFEWLSHDPQERLFVYPPEDSQEPQTLSDSEMKNEQSRHRFIRQLCTKYFIDFMEATHNVALDPQHFKIPTAL</sequence>
<keyword evidence="1" id="KW-0472">Membrane</keyword>
<dbReference type="InterPro" id="IPR000073">
    <property type="entry name" value="AB_hydrolase_1"/>
</dbReference>
<feature type="domain" description="Phosphatidylserine Lipase ABHD16 N-terminal" evidence="3">
    <location>
        <begin position="3"/>
        <end position="117"/>
    </location>
</feature>
<protein>
    <recommendedName>
        <fullName evidence="6">AB hydrolase-1 domain-containing protein</fullName>
    </recommendedName>
</protein>
<comment type="caution">
    <text evidence="4">The sequence shown here is derived from an EMBL/GenBank/DDBJ whole genome shotgun (WGS) entry which is preliminary data.</text>
</comment>
<dbReference type="Proteomes" id="UP001620626">
    <property type="component" value="Unassembled WGS sequence"/>
</dbReference>
<dbReference type="PANTHER" id="PTHR12277">
    <property type="entry name" value="ALPHA/BETA HYDROLASE DOMAIN-CONTAINING PROTEIN"/>
    <property type="match status" value="1"/>
</dbReference>
<gene>
    <name evidence="4" type="ORF">niasHT_030672</name>
</gene>
<dbReference type="AlphaFoldDB" id="A0ABD2HTV1"/>
<feature type="transmembrane region" description="Helical" evidence="1">
    <location>
        <begin position="29"/>
        <end position="51"/>
    </location>
</feature>
<keyword evidence="1" id="KW-1133">Transmembrane helix</keyword>
<dbReference type="EMBL" id="JBICBT010001408">
    <property type="protein sequence ID" value="KAL3068381.1"/>
    <property type="molecule type" value="Genomic_DNA"/>
</dbReference>